<dbReference type="Pfam" id="PF01546">
    <property type="entry name" value="Peptidase_M20"/>
    <property type="match status" value="1"/>
</dbReference>
<dbReference type="InterPro" id="IPR002933">
    <property type="entry name" value="Peptidase_M20"/>
</dbReference>
<dbReference type="Gene3D" id="3.40.630.10">
    <property type="entry name" value="Zn peptidases"/>
    <property type="match status" value="1"/>
</dbReference>
<dbReference type="PIRSF" id="PIRSF005962">
    <property type="entry name" value="Pept_M20D_amidohydro"/>
    <property type="match status" value="1"/>
</dbReference>
<dbReference type="EMBL" id="JAJJMM010000001">
    <property type="protein sequence ID" value="MCC9066418.1"/>
    <property type="molecule type" value="Genomic_DNA"/>
</dbReference>
<keyword evidence="3" id="KW-1185">Reference proteome</keyword>
<name>A0ABS8MLP7_9FLAO</name>
<protein>
    <submittedName>
        <fullName evidence="2">M20/M25/M40 family metallo-hydrolase</fullName>
    </submittedName>
</protein>
<keyword evidence="1" id="KW-0378">Hydrolase</keyword>
<evidence type="ECO:0000313" key="3">
    <source>
        <dbReference type="Proteomes" id="UP001430679"/>
    </source>
</evidence>
<comment type="caution">
    <text evidence="2">The sequence shown here is derived from an EMBL/GenBank/DDBJ whole genome shotgun (WGS) entry which is preliminary data.</text>
</comment>
<accession>A0ABS8MLP7</accession>
<dbReference type="RefSeq" id="WP_230040359.1">
    <property type="nucleotide sequence ID" value="NZ_JAJJMM010000001.1"/>
</dbReference>
<dbReference type="InterPro" id="IPR017439">
    <property type="entry name" value="Amidohydrolase"/>
</dbReference>
<evidence type="ECO:0000256" key="1">
    <source>
        <dbReference type="ARBA" id="ARBA00022801"/>
    </source>
</evidence>
<dbReference type="PANTHER" id="PTHR11014:SF63">
    <property type="entry name" value="METALLOPEPTIDASE, PUTATIVE (AFU_ORTHOLOGUE AFUA_6G09600)-RELATED"/>
    <property type="match status" value="1"/>
</dbReference>
<dbReference type="PANTHER" id="PTHR11014">
    <property type="entry name" value="PEPTIDASE M20 FAMILY MEMBER"/>
    <property type="match status" value="1"/>
</dbReference>
<dbReference type="SUPFAM" id="SSF53187">
    <property type="entry name" value="Zn-dependent exopeptidases"/>
    <property type="match status" value="1"/>
</dbReference>
<proteinExistence type="predicted"/>
<dbReference type="Gene3D" id="3.30.70.360">
    <property type="match status" value="1"/>
</dbReference>
<sequence length="432" mass="48983">MKLILSIFILVFIFSLEQIDKENPSKLSVENATHKRISADTDKIYDKLVELRRDFHENPELAGNEKRTQEIVKQYLLDLGIEVVMEVHGYSIVGILKGDKKGKSIAWRADMDALPNDFPDKVDFKSKIKGIQHGCGHDVHLAIALGIAEVLSKNKQSIKGTIYFIFQSEEETFAGAKGMIDKGLFSKINPEEIYGLHISALPVGEIMVKPNEMFAYQKRIRIKLKDELSKDETKALTAKIQSLLSRVQTCTKPWEIQSIVDPEIGLINQNTIFKDYLFVDGQFNVYSKNGELFLEAYLYETNKSNLPKIIPQIEELLAKEKYTQKVISVSFVQENPTVINDENLTKKAIKSLNKIYGNNLVVNDFGQIPYFNDDFAYFQQKIPGVYFLLGGSNSEKGIVAMNHAPNFTVDEESIKIGVRSFSSLIIERLNTK</sequence>
<organism evidence="2 3">
    <name type="scientific">Flavobacterium piscisymbiosum</name>
    <dbReference type="NCBI Taxonomy" id="2893753"/>
    <lineage>
        <taxon>Bacteria</taxon>
        <taxon>Pseudomonadati</taxon>
        <taxon>Bacteroidota</taxon>
        <taxon>Flavobacteriia</taxon>
        <taxon>Flavobacteriales</taxon>
        <taxon>Flavobacteriaceae</taxon>
        <taxon>Flavobacterium</taxon>
    </lineage>
</organism>
<dbReference type="Proteomes" id="UP001430679">
    <property type="component" value="Unassembled WGS sequence"/>
</dbReference>
<gene>
    <name evidence="2" type="ORF">LNP81_25795</name>
</gene>
<reference evidence="2" key="1">
    <citation type="submission" date="2021-11" db="EMBL/GenBank/DDBJ databases">
        <title>Description of novel Flavobacterium species.</title>
        <authorList>
            <person name="Saticioglu I.B."/>
            <person name="Ay H."/>
            <person name="Altun S."/>
            <person name="Duman M."/>
        </authorList>
    </citation>
    <scope>NUCLEOTIDE SEQUENCE</scope>
    <source>
        <strain evidence="2">F-30</strain>
    </source>
</reference>
<evidence type="ECO:0000313" key="2">
    <source>
        <dbReference type="EMBL" id="MCC9066418.1"/>
    </source>
</evidence>